<feature type="domain" description="ABC-three component systems C-terminal" evidence="2">
    <location>
        <begin position="124"/>
        <end position="369"/>
    </location>
</feature>
<reference evidence="3 4" key="1">
    <citation type="submission" date="2018-01" db="EMBL/GenBank/DDBJ databases">
        <title>Draft genome sequences of six Vibrio diazotrophicus strains isolated from deep-sea sediments of the Baltic Sea.</title>
        <authorList>
            <person name="Castillo D."/>
            <person name="Vandieken V."/>
            <person name="Chiang O."/>
            <person name="Middelboe M."/>
        </authorList>
    </citation>
    <scope>NUCLEOTIDE SEQUENCE [LARGE SCALE GENOMIC DNA]</scope>
    <source>
        <strain evidence="3 4">60.27F</strain>
    </source>
</reference>
<dbReference type="EMBL" id="POSK01000002">
    <property type="protein sequence ID" value="PNI06354.1"/>
    <property type="molecule type" value="Genomic_DNA"/>
</dbReference>
<evidence type="ECO:0000259" key="1">
    <source>
        <dbReference type="Pfam" id="PF14130"/>
    </source>
</evidence>
<dbReference type="RefSeq" id="WP_102965570.1">
    <property type="nucleotide sequence ID" value="NZ_POSK01000002.1"/>
</dbReference>
<dbReference type="Pfam" id="PF20276">
    <property type="entry name" value="CTD1"/>
    <property type="match status" value="1"/>
</dbReference>
<dbReference type="GO" id="GO:0004518">
    <property type="term" value="F:nuclease activity"/>
    <property type="evidence" value="ECO:0007669"/>
    <property type="project" value="InterPro"/>
</dbReference>
<evidence type="ECO:0000259" key="2">
    <source>
        <dbReference type="Pfam" id="PF20276"/>
    </source>
</evidence>
<organism evidence="3 4">
    <name type="scientific">Vibrio diazotrophicus</name>
    <dbReference type="NCBI Taxonomy" id="685"/>
    <lineage>
        <taxon>Bacteria</taxon>
        <taxon>Pseudomonadati</taxon>
        <taxon>Pseudomonadota</taxon>
        <taxon>Gammaproteobacteria</taxon>
        <taxon>Vibrionales</taxon>
        <taxon>Vibrionaceae</taxon>
        <taxon>Vibrio</taxon>
    </lineage>
</organism>
<gene>
    <name evidence="3" type="ORF">C1N32_04995</name>
</gene>
<dbReference type="InterPro" id="IPR046920">
    <property type="entry name" value="ABC-3C_CTD1"/>
</dbReference>
<proteinExistence type="predicted"/>
<dbReference type="AlphaFoldDB" id="A0A2J8I797"/>
<name>A0A2J8I797_VIBDI</name>
<dbReference type="Proteomes" id="UP000236449">
    <property type="component" value="Unassembled WGS sequence"/>
</dbReference>
<sequence length="418" mass="47497">MTEVSSQIVNSSAIPAWSGFVYQGKVALYHAIRLLAQGDSEAHYLNVEHLDDFVIHDCNGNVLSLHQVKAMKSDKRYSYNPALQQASKVSERCNESTIRWFHVSVGLDDFSDRAANVANGEHLVQFYQYHDDRCYVETNSIDTKLNEIVEQYLGAYGLPSTELLIAHKLAKLHVLLAGRVNLAHYRNQHESMNKFKAAESIPIYFSEIECCLHSEVIHSDDHAAILFEFRRTLLDRTDQILDSLQEGESIDLNGICKCRFAVANMDIPALTRLYYSKKPNQKEITLAGFSNDTVDHYLRIILCIMGVKTPKDLPHYFKSGLGSFLPTAMKFDFLNKKLDVKQIQENVDGLRGNLDVQDVLYDYDNLVVHMDSTPFLLRSESSSSGKFTEISENDKNRITKINNVRFVSVRDASDEIND</sequence>
<evidence type="ECO:0000313" key="3">
    <source>
        <dbReference type="EMBL" id="PNI06354.1"/>
    </source>
</evidence>
<dbReference type="Pfam" id="PF14130">
    <property type="entry name" value="Cap4_nuclease"/>
    <property type="match status" value="1"/>
</dbReference>
<accession>A0A2J8I797</accession>
<protein>
    <recommendedName>
        <fullName evidence="5">DUF4297 domain-containing protein</fullName>
    </recommendedName>
</protein>
<feature type="domain" description="CD-NTase associated protein 4-like DNA endonuclease" evidence="1">
    <location>
        <begin position="18"/>
        <end position="80"/>
    </location>
</feature>
<evidence type="ECO:0008006" key="5">
    <source>
        <dbReference type="Google" id="ProtNLM"/>
    </source>
</evidence>
<dbReference type="InterPro" id="IPR025382">
    <property type="entry name" value="Cap4-like_endonuclease_dom"/>
</dbReference>
<comment type="caution">
    <text evidence="3">The sequence shown here is derived from an EMBL/GenBank/DDBJ whole genome shotgun (WGS) entry which is preliminary data.</text>
</comment>
<evidence type="ECO:0000313" key="4">
    <source>
        <dbReference type="Proteomes" id="UP000236449"/>
    </source>
</evidence>